<protein>
    <recommendedName>
        <fullName evidence="11">Lethal(3)malignant brain tumor-like protein 1</fullName>
    </recommendedName>
    <alternativeName>
        <fullName evidence="12">L(3)mbt protein homolog</fullName>
    </alternativeName>
</protein>
<dbReference type="PROSITE" id="PS50105">
    <property type="entry name" value="SAM_DOMAIN"/>
    <property type="match status" value="1"/>
</dbReference>
<keyword evidence="10" id="KW-0539">Nucleus</keyword>
<evidence type="ECO:0000313" key="17">
    <source>
        <dbReference type="RefSeq" id="XP_019638917.1"/>
    </source>
</evidence>
<evidence type="ECO:0000256" key="14">
    <source>
        <dbReference type="SAM" id="MobiDB-lite"/>
    </source>
</evidence>
<accession>A0A6P5A6I7</accession>
<dbReference type="GO" id="GO:0005634">
    <property type="term" value="C:nucleus"/>
    <property type="evidence" value="ECO:0007669"/>
    <property type="project" value="UniProtKB-SubCell"/>
</dbReference>
<dbReference type="SUPFAM" id="SSF63748">
    <property type="entry name" value="Tudor/PWWP/MBT"/>
    <property type="match status" value="3"/>
</dbReference>
<name>A0A6P5A6I7_BRABE</name>
<feature type="repeat" description="MBT" evidence="13">
    <location>
        <begin position="573"/>
        <end position="687"/>
    </location>
</feature>
<dbReference type="Pfam" id="PF00536">
    <property type="entry name" value="SAM_1"/>
    <property type="match status" value="1"/>
</dbReference>
<dbReference type="Pfam" id="PF02820">
    <property type="entry name" value="MBT"/>
    <property type="match status" value="3"/>
</dbReference>
<feature type="compositionally biased region" description="Basic and acidic residues" evidence="14">
    <location>
        <begin position="856"/>
        <end position="873"/>
    </location>
</feature>
<dbReference type="FunFam" id="2.30.30.140:FF:000007">
    <property type="entry name" value="Lethal(3)malignant brain tumor-like protein 1"/>
    <property type="match status" value="2"/>
</dbReference>
<evidence type="ECO:0000256" key="8">
    <source>
        <dbReference type="ARBA" id="ARBA00023015"/>
    </source>
</evidence>
<evidence type="ECO:0000256" key="1">
    <source>
        <dbReference type="ARBA" id="ARBA00004123"/>
    </source>
</evidence>
<feature type="compositionally biased region" description="Basic and acidic residues" evidence="14">
    <location>
        <begin position="959"/>
        <end position="970"/>
    </location>
</feature>
<keyword evidence="4" id="KW-0677">Repeat</keyword>
<dbReference type="SMART" id="SM00561">
    <property type="entry name" value="MBT"/>
    <property type="match status" value="3"/>
</dbReference>
<dbReference type="GeneID" id="109480938"/>
<dbReference type="PANTHER" id="PTHR12247">
    <property type="entry name" value="POLYCOMB GROUP PROTEIN"/>
    <property type="match status" value="1"/>
</dbReference>
<dbReference type="Gene3D" id="4.10.320.30">
    <property type="match status" value="2"/>
</dbReference>
<feature type="repeat" description="MBT" evidence="13">
    <location>
        <begin position="696"/>
        <end position="791"/>
    </location>
</feature>
<dbReference type="SUPFAM" id="SSF47769">
    <property type="entry name" value="SAM/Pointed domain"/>
    <property type="match status" value="1"/>
</dbReference>
<keyword evidence="8" id="KW-0805">Transcription regulation</keyword>
<feature type="repeat" description="MBT" evidence="13">
    <location>
        <begin position="465"/>
        <end position="563"/>
    </location>
</feature>
<dbReference type="InterPro" id="IPR013761">
    <property type="entry name" value="SAM/pointed_sf"/>
</dbReference>
<evidence type="ECO:0000256" key="13">
    <source>
        <dbReference type="PROSITE-ProRule" id="PRU00459"/>
    </source>
</evidence>
<dbReference type="PROSITE" id="PS51802">
    <property type="entry name" value="ZF_CCHHC"/>
    <property type="match status" value="2"/>
</dbReference>
<dbReference type="Gene3D" id="2.30.30.140">
    <property type="match status" value="3"/>
</dbReference>
<feature type="compositionally biased region" description="Low complexity" evidence="14">
    <location>
        <begin position="303"/>
        <end position="328"/>
    </location>
</feature>
<keyword evidence="7" id="KW-0156">Chromatin regulator</keyword>
<feature type="region of interest" description="Disordered" evidence="14">
    <location>
        <begin position="222"/>
        <end position="256"/>
    </location>
</feature>
<keyword evidence="3" id="KW-0479">Metal-binding</keyword>
<dbReference type="CDD" id="cd20102">
    <property type="entry name" value="MBT_L3MBTL1-like_rpt2"/>
    <property type="match status" value="1"/>
</dbReference>
<feature type="compositionally biased region" description="Basic residues" evidence="14">
    <location>
        <begin position="938"/>
        <end position="952"/>
    </location>
</feature>
<sequence>MATNTPPPTSQAELQPSAPKKVKLEPVNLKPANLTVVRPGTVLSPDAQQTAAILKSSPQVVQPQIISQPLTTKAAVVTVTTLPGVLPLVQTKPAMAAQQAVSATPIISQPQKVATQPQLLQQPQGHLQQAQVPQQVQLQLAQVQPQPVQLQIQQQPPPVQVQQPAAAAQPQVQPQVQPPQQQVQQQPTVVVKQEVQPQQQQELQQQPAKGQPQIHIETVTNGAAAQAQSQPQPAEQSGEEKKSADATPGPGDFDPISAMEWKDGIATLPGSNLKFKMNEFGTLEIISTVETEDGEQSVWSLGSEDSATTSTSSSSVSSTPTTVTTTQTKGKTDFTTSMASTTAAASFDPHEQMKGIHCCECCGKYGVPGEFLKSGRFCSQACVAIYASRYQHQPKHIQEQLAKQRMLAKKKKKKFKKFHLSEEEEDDQEKPHGDLKMTIKLSPEGAAGEEGKEPRVIKHGRRKGFNWATYLEQEKALAAPVKLFKEPFPQGKNGFKYGMKLEGIDPKHPSLFCVLSVAEIKGYRVRLHFDGYSECYDFWRNADSVDIKPVGWCEKTNHKLSVPKGFGFTQETFNWNNYLKVTKSQPAPKHLFRPAPVSANSKPRYEYYDKYENVSSHGFRVGMKLEAVDIKNQSLICVATVRDVMDNRFLVHFDGWDDGYDYWCEPNSPYIHPVGWCEETANILTPPKDYPEPEHFTWQDYLTQTKSQAVPARAFKPKVSHGFLKGYKIEAVDRRNPSLIRVATIVDSDEARIKIHFDGWADIYDYWEDADSPDVHPATWCAKTAHPIQGPPSPADLDTDGQIGCPTPGCKGIGHIKGPKYSGHHSSFGCPYSQLNMNKESALQDRLGPGRGSKSTSDERDAQAERSPGEKKCPTPGCDGSGHVTGKYTAHHRVSGCPLAHQNMKVKVTSARQLALAAQKVEQKYQKFHIPTQGVGRGRGRRKIINSGRFRRLSSSSPDKADNKKAKDSENSLQHTVHQSVFMSAMTPYPAKELPLCWDQHVKLLPGVASLKGSDISKWTIDQVADFVKTLPGCEEMGNVFKDEQIDGEAFLLLNQADIVKIMNIKLGPAVKIYNSILILKNENMNEGAPA</sequence>
<evidence type="ECO:0000256" key="9">
    <source>
        <dbReference type="ARBA" id="ARBA00023163"/>
    </source>
</evidence>
<feature type="region of interest" description="Disordered" evidence="14">
    <location>
        <begin position="1"/>
        <end position="23"/>
    </location>
</feature>
<evidence type="ECO:0000313" key="16">
    <source>
        <dbReference type="Proteomes" id="UP000515135"/>
    </source>
</evidence>
<feature type="region of interest" description="Disordered" evidence="14">
    <location>
        <begin position="161"/>
        <end position="180"/>
    </location>
</feature>
<evidence type="ECO:0000256" key="11">
    <source>
        <dbReference type="ARBA" id="ARBA00068102"/>
    </source>
</evidence>
<dbReference type="InterPro" id="IPR001660">
    <property type="entry name" value="SAM"/>
</dbReference>
<dbReference type="GO" id="GO:0045892">
    <property type="term" value="P:negative regulation of DNA-templated transcription"/>
    <property type="evidence" value="ECO:0007669"/>
    <property type="project" value="TreeGrafter"/>
</dbReference>
<dbReference type="CDD" id="cd20101">
    <property type="entry name" value="MBT_L3MBTL1-like_rpt1"/>
    <property type="match status" value="1"/>
</dbReference>
<dbReference type="CDD" id="cd20103">
    <property type="entry name" value="MBT_L3MBTL1-like_rpt3"/>
    <property type="match status" value="1"/>
</dbReference>
<evidence type="ECO:0000259" key="15">
    <source>
        <dbReference type="PROSITE" id="PS50105"/>
    </source>
</evidence>
<evidence type="ECO:0000256" key="7">
    <source>
        <dbReference type="ARBA" id="ARBA00022853"/>
    </source>
</evidence>
<evidence type="ECO:0000256" key="12">
    <source>
        <dbReference type="ARBA" id="ARBA00079425"/>
    </source>
</evidence>
<dbReference type="FunFam" id="4.10.320.30:FF:000001">
    <property type="entry name" value="Myelin transcription factor 1-like, a"/>
    <property type="match status" value="1"/>
</dbReference>
<dbReference type="Gene3D" id="3.30.60.160">
    <property type="match status" value="1"/>
</dbReference>
<dbReference type="Pfam" id="PF01530">
    <property type="entry name" value="zf-C2HC"/>
    <property type="match status" value="2"/>
</dbReference>
<comment type="subcellular location">
    <subcellularLocation>
        <location evidence="1">Nucleus</location>
    </subcellularLocation>
</comment>
<dbReference type="Proteomes" id="UP000515135">
    <property type="component" value="Unplaced"/>
</dbReference>
<dbReference type="InterPro" id="IPR038603">
    <property type="entry name" value="Znf_FCS_sf"/>
</dbReference>
<feature type="compositionally biased region" description="Low complexity" evidence="14">
    <location>
        <begin position="222"/>
        <end position="236"/>
    </location>
</feature>
<dbReference type="InterPro" id="IPR002515">
    <property type="entry name" value="Znf_C2H2C"/>
</dbReference>
<keyword evidence="16" id="KW-1185">Reference proteome</keyword>
<dbReference type="GO" id="GO:0006325">
    <property type="term" value="P:chromatin organization"/>
    <property type="evidence" value="ECO:0007669"/>
    <property type="project" value="UniProtKB-KW"/>
</dbReference>
<reference evidence="17" key="1">
    <citation type="submission" date="2025-08" db="UniProtKB">
        <authorList>
            <consortium name="RefSeq"/>
        </authorList>
    </citation>
    <scope>IDENTIFICATION</scope>
    <source>
        <tissue evidence="17">Gonad</tissue>
    </source>
</reference>
<evidence type="ECO:0000256" key="5">
    <source>
        <dbReference type="ARBA" id="ARBA00022771"/>
    </source>
</evidence>
<feature type="domain" description="SAM" evidence="15">
    <location>
        <begin position="1019"/>
        <end position="1083"/>
    </location>
</feature>
<dbReference type="RefSeq" id="XP_019638917.1">
    <property type="nucleotide sequence ID" value="XM_019783358.1"/>
</dbReference>
<dbReference type="GO" id="GO:0003682">
    <property type="term" value="F:chromatin binding"/>
    <property type="evidence" value="ECO:0007669"/>
    <property type="project" value="TreeGrafter"/>
</dbReference>
<dbReference type="InterPro" id="IPR004092">
    <property type="entry name" value="Mbt"/>
</dbReference>
<dbReference type="InterPro" id="IPR050548">
    <property type="entry name" value="PcG_chromatin_remod_factors"/>
</dbReference>
<dbReference type="AlphaFoldDB" id="A0A6P5A6I7"/>
<proteinExistence type="predicted"/>
<organism evidence="16 17">
    <name type="scientific">Branchiostoma belcheri</name>
    <name type="common">Amphioxus</name>
    <dbReference type="NCBI Taxonomy" id="7741"/>
    <lineage>
        <taxon>Eukaryota</taxon>
        <taxon>Metazoa</taxon>
        <taxon>Chordata</taxon>
        <taxon>Cephalochordata</taxon>
        <taxon>Leptocardii</taxon>
        <taxon>Amphioxiformes</taxon>
        <taxon>Branchiostomatidae</taxon>
        <taxon>Branchiostoma</taxon>
    </lineage>
</organism>
<dbReference type="PROSITE" id="PS51079">
    <property type="entry name" value="MBT"/>
    <property type="match status" value="3"/>
</dbReference>
<evidence type="ECO:0000256" key="2">
    <source>
        <dbReference type="ARBA" id="ARBA00022491"/>
    </source>
</evidence>
<dbReference type="PANTHER" id="PTHR12247:SF131">
    <property type="entry name" value="LD05287P"/>
    <property type="match status" value="1"/>
</dbReference>
<dbReference type="GO" id="GO:0042393">
    <property type="term" value="F:histone binding"/>
    <property type="evidence" value="ECO:0007669"/>
    <property type="project" value="TreeGrafter"/>
</dbReference>
<dbReference type="GO" id="GO:0008270">
    <property type="term" value="F:zinc ion binding"/>
    <property type="evidence" value="ECO:0007669"/>
    <property type="project" value="UniProtKB-KW"/>
</dbReference>
<dbReference type="KEGG" id="bbel:109480938"/>
<keyword evidence="2" id="KW-0678">Repressor</keyword>
<evidence type="ECO:0000256" key="4">
    <source>
        <dbReference type="ARBA" id="ARBA00022737"/>
    </source>
</evidence>
<dbReference type="SUPFAM" id="SSF103637">
    <property type="entry name" value="CCHHC domain"/>
    <property type="match status" value="1"/>
</dbReference>
<dbReference type="OrthoDB" id="8188861at2759"/>
<dbReference type="SMART" id="SM00454">
    <property type="entry name" value="SAM"/>
    <property type="match status" value="1"/>
</dbReference>
<feature type="region of interest" description="Disordered" evidence="14">
    <location>
        <begin position="291"/>
        <end position="328"/>
    </location>
</feature>
<dbReference type="InterPro" id="IPR036060">
    <property type="entry name" value="Znf_C2H2C_sf"/>
</dbReference>
<feature type="region of interest" description="Disordered" evidence="14">
    <location>
        <begin position="932"/>
        <end position="973"/>
    </location>
</feature>
<evidence type="ECO:0000256" key="10">
    <source>
        <dbReference type="ARBA" id="ARBA00023242"/>
    </source>
</evidence>
<feature type="region of interest" description="Disordered" evidence="14">
    <location>
        <begin position="844"/>
        <end position="880"/>
    </location>
</feature>
<dbReference type="CDD" id="cd09582">
    <property type="entry name" value="SAM_Scm-like-3MBT3_4"/>
    <property type="match status" value="1"/>
</dbReference>
<evidence type="ECO:0000256" key="3">
    <source>
        <dbReference type="ARBA" id="ARBA00022723"/>
    </source>
</evidence>
<dbReference type="Gene3D" id="1.10.150.50">
    <property type="entry name" value="Transcription Factor, Ets-1"/>
    <property type="match status" value="1"/>
</dbReference>
<keyword evidence="9" id="KW-0804">Transcription</keyword>
<gene>
    <name evidence="17" type="primary">LOC109480938</name>
</gene>
<keyword evidence="6" id="KW-0862">Zinc</keyword>
<keyword evidence="5" id="KW-0863">Zinc-finger</keyword>
<evidence type="ECO:0000256" key="6">
    <source>
        <dbReference type="ARBA" id="ARBA00022833"/>
    </source>
</evidence>